<protein>
    <recommendedName>
        <fullName evidence="4">Autotransporter outer membrane beta-barrel domain-containing protein</fullName>
    </recommendedName>
</protein>
<accession>A0ABQ5VB74</accession>
<evidence type="ECO:0000256" key="1">
    <source>
        <dbReference type="SAM" id="SignalP"/>
    </source>
</evidence>
<reference evidence="2" key="1">
    <citation type="journal article" date="2014" name="Int. J. Syst. Evol. Microbiol.">
        <title>Complete genome of a new Firmicutes species belonging to the dominant human colonic microbiota ('Ruminococcus bicirculans') reveals two chromosomes and a selective capacity to utilize plant glucans.</title>
        <authorList>
            <consortium name="NISC Comparative Sequencing Program"/>
            <person name="Wegmann U."/>
            <person name="Louis P."/>
            <person name="Goesmann A."/>
            <person name="Henrissat B."/>
            <person name="Duncan S.H."/>
            <person name="Flint H.J."/>
        </authorList>
    </citation>
    <scope>NUCLEOTIDE SEQUENCE</scope>
    <source>
        <strain evidence="2">NBRC 108219</strain>
    </source>
</reference>
<feature type="chain" id="PRO_5047165231" description="Autotransporter outer membrane beta-barrel domain-containing protein" evidence="1">
    <location>
        <begin position="24"/>
        <end position="259"/>
    </location>
</feature>
<reference evidence="2" key="2">
    <citation type="submission" date="2023-01" db="EMBL/GenBank/DDBJ databases">
        <title>Draft genome sequence of Algimonas ampicilliniresistens strain NBRC 108219.</title>
        <authorList>
            <person name="Sun Q."/>
            <person name="Mori K."/>
        </authorList>
    </citation>
    <scope>NUCLEOTIDE SEQUENCE</scope>
    <source>
        <strain evidence="2">NBRC 108219</strain>
    </source>
</reference>
<dbReference type="EMBL" id="BSNK01000002">
    <property type="protein sequence ID" value="GLQ23841.1"/>
    <property type="molecule type" value="Genomic_DNA"/>
</dbReference>
<evidence type="ECO:0008006" key="4">
    <source>
        <dbReference type="Google" id="ProtNLM"/>
    </source>
</evidence>
<evidence type="ECO:0000313" key="2">
    <source>
        <dbReference type="EMBL" id="GLQ23841.1"/>
    </source>
</evidence>
<name>A0ABQ5VB74_9PROT</name>
<dbReference type="Gene3D" id="2.40.160.20">
    <property type="match status" value="1"/>
</dbReference>
<dbReference type="RefSeq" id="WP_284389672.1">
    <property type="nucleotide sequence ID" value="NZ_BSNK01000002.1"/>
</dbReference>
<organism evidence="2 3">
    <name type="scientific">Algimonas ampicilliniresistens</name>
    <dbReference type="NCBI Taxonomy" id="1298735"/>
    <lineage>
        <taxon>Bacteria</taxon>
        <taxon>Pseudomonadati</taxon>
        <taxon>Pseudomonadota</taxon>
        <taxon>Alphaproteobacteria</taxon>
        <taxon>Maricaulales</taxon>
        <taxon>Robiginitomaculaceae</taxon>
        <taxon>Algimonas</taxon>
    </lineage>
</organism>
<sequence>MKHSLLFCAVGALAVAGSGCAYQQGSSYGSHTAYPTYQSHSTSYAPYRRHQQHIGATRLEFEASREQFIDGDIIEGGNVIGGVTTNDVAYKDVYKAGYRLSAGLARDVRPNTTFSAKGFYKEAEADGPVLVGNNGGAVNATFSDFKSYGAELGLRQYMAPQIQGRMRPYLGGTLGAAYIDDIAVTGGLTGPLNEAGWVATASGTAGLEMPISPTGSLALESGVRWTGSQDRTAVASAAGFTDDGSKLSVPITLRGSFRF</sequence>
<comment type="caution">
    <text evidence="2">The sequence shown here is derived from an EMBL/GenBank/DDBJ whole genome shotgun (WGS) entry which is preliminary data.</text>
</comment>
<keyword evidence="1" id="KW-0732">Signal</keyword>
<gene>
    <name evidence="2" type="ORF">GCM10007853_17150</name>
</gene>
<evidence type="ECO:0000313" key="3">
    <source>
        <dbReference type="Proteomes" id="UP001161391"/>
    </source>
</evidence>
<dbReference type="PROSITE" id="PS51257">
    <property type="entry name" value="PROKAR_LIPOPROTEIN"/>
    <property type="match status" value="1"/>
</dbReference>
<keyword evidence="3" id="KW-1185">Reference proteome</keyword>
<dbReference type="Proteomes" id="UP001161391">
    <property type="component" value="Unassembled WGS sequence"/>
</dbReference>
<proteinExistence type="predicted"/>
<feature type="signal peptide" evidence="1">
    <location>
        <begin position="1"/>
        <end position="23"/>
    </location>
</feature>